<dbReference type="EMBL" id="JBFALK010000012">
    <property type="protein sequence ID" value="MEV0971369.1"/>
    <property type="molecule type" value="Genomic_DNA"/>
</dbReference>
<keyword evidence="2" id="KW-1133">Transmembrane helix</keyword>
<feature type="transmembrane region" description="Helical" evidence="2">
    <location>
        <begin position="69"/>
        <end position="90"/>
    </location>
</feature>
<name>A0ABV3GIH0_MICGL</name>
<accession>A0ABV3GIH0</accession>
<sequence>MLYRVLLYVNGSLRYLEEKLVVSQTPAAFVQVVLVACFVLPGVVYQFLRERFRGPLPGHRDLGERVLRAVVATIVLDALYVIIFGPVLAMPLRKRSDEWLTAFASNPRSFALVGLLLLVGIPAVAALGFSFLESRRRKSAYLPTPTSWDYAFANRRAGFVRARLKSGRWIGGWYGYNSHASAYPQTPDLFLELGCEMTSDGEFAREVEGSSGLYVQLNEIEVLEFVEAPESQEGTTNGGRGAGVQDSPRGGNPRVSAEESSGWPPTRNWSSTADADANGPPQSEPRAGTSD</sequence>
<evidence type="ECO:0000313" key="3">
    <source>
        <dbReference type="EMBL" id="MEV0971369.1"/>
    </source>
</evidence>
<keyword evidence="2" id="KW-0472">Membrane</keyword>
<evidence type="ECO:0000256" key="1">
    <source>
        <dbReference type="SAM" id="MobiDB-lite"/>
    </source>
</evidence>
<keyword evidence="2" id="KW-0812">Transmembrane</keyword>
<evidence type="ECO:0000313" key="4">
    <source>
        <dbReference type="Proteomes" id="UP001551675"/>
    </source>
</evidence>
<dbReference type="InterPro" id="IPR045919">
    <property type="entry name" value="DUF6338"/>
</dbReference>
<organism evidence="3 4">
    <name type="scientific">Microtetraspora glauca</name>
    <dbReference type="NCBI Taxonomy" id="1996"/>
    <lineage>
        <taxon>Bacteria</taxon>
        <taxon>Bacillati</taxon>
        <taxon>Actinomycetota</taxon>
        <taxon>Actinomycetes</taxon>
        <taxon>Streptosporangiales</taxon>
        <taxon>Streptosporangiaceae</taxon>
        <taxon>Microtetraspora</taxon>
    </lineage>
</organism>
<dbReference type="RefSeq" id="WP_358135594.1">
    <property type="nucleotide sequence ID" value="NZ_JBFALK010000012.1"/>
</dbReference>
<feature type="transmembrane region" description="Helical" evidence="2">
    <location>
        <begin position="28"/>
        <end position="48"/>
    </location>
</feature>
<protein>
    <submittedName>
        <fullName evidence="3">DUF6338 family protein</fullName>
    </submittedName>
</protein>
<gene>
    <name evidence="3" type="ORF">AB0I59_22325</name>
</gene>
<dbReference type="Pfam" id="PF19865">
    <property type="entry name" value="DUF6338"/>
    <property type="match status" value="1"/>
</dbReference>
<reference evidence="3 4" key="1">
    <citation type="submission" date="2024-06" db="EMBL/GenBank/DDBJ databases">
        <title>The Natural Products Discovery Center: Release of the First 8490 Sequenced Strains for Exploring Actinobacteria Biosynthetic Diversity.</title>
        <authorList>
            <person name="Kalkreuter E."/>
            <person name="Kautsar S.A."/>
            <person name="Yang D."/>
            <person name="Bader C.D."/>
            <person name="Teijaro C.N."/>
            <person name="Fluegel L."/>
            <person name="Davis C.M."/>
            <person name="Simpson J.R."/>
            <person name="Lauterbach L."/>
            <person name="Steele A.D."/>
            <person name="Gui C."/>
            <person name="Meng S."/>
            <person name="Li G."/>
            <person name="Viehrig K."/>
            <person name="Ye F."/>
            <person name="Su P."/>
            <person name="Kiefer A.F."/>
            <person name="Nichols A."/>
            <person name="Cepeda A.J."/>
            <person name="Yan W."/>
            <person name="Fan B."/>
            <person name="Jiang Y."/>
            <person name="Adhikari A."/>
            <person name="Zheng C.-J."/>
            <person name="Schuster L."/>
            <person name="Cowan T.M."/>
            <person name="Smanski M.J."/>
            <person name="Chevrette M.G."/>
            <person name="De Carvalho L.P.S."/>
            <person name="Shen B."/>
        </authorList>
    </citation>
    <scope>NUCLEOTIDE SEQUENCE [LARGE SCALE GENOMIC DNA]</scope>
    <source>
        <strain evidence="3 4">NPDC050100</strain>
    </source>
</reference>
<feature type="region of interest" description="Disordered" evidence="1">
    <location>
        <begin position="229"/>
        <end position="291"/>
    </location>
</feature>
<feature type="transmembrane region" description="Helical" evidence="2">
    <location>
        <begin position="110"/>
        <end position="132"/>
    </location>
</feature>
<comment type="caution">
    <text evidence="3">The sequence shown here is derived from an EMBL/GenBank/DDBJ whole genome shotgun (WGS) entry which is preliminary data.</text>
</comment>
<proteinExistence type="predicted"/>
<evidence type="ECO:0000256" key="2">
    <source>
        <dbReference type="SAM" id="Phobius"/>
    </source>
</evidence>
<dbReference type="Proteomes" id="UP001551675">
    <property type="component" value="Unassembled WGS sequence"/>
</dbReference>
<keyword evidence="4" id="KW-1185">Reference proteome</keyword>